<dbReference type="SUPFAM" id="SSF88713">
    <property type="entry name" value="Glycoside hydrolase/deacetylase"/>
    <property type="match status" value="1"/>
</dbReference>
<evidence type="ECO:0000313" key="3">
    <source>
        <dbReference type="Proteomes" id="UP000290649"/>
    </source>
</evidence>
<dbReference type="PROSITE" id="PS51677">
    <property type="entry name" value="NODB"/>
    <property type="match status" value="1"/>
</dbReference>
<dbReference type="Gene3D" id="3.20.20.370">
    <property type="entry name" value="Glycoside hydrolase/deacetylase"/>
    <property type="match status" value="1"/>
</dbReference>
<evidence type="ECO:0000259" key="1">
    <source>
        <dbReference type="PROSITE" id="PS51677"/>
    </source>
</evidence>
<name>A0A4Q0VU03_9BACI</name>
<protein>
    <submittedName>
        <fullName evidence="2">Polysaccharide deacetylase family protein</fullName>
    </submittedName>
</protein>
<evidence type="ECO:0000313" key="2">
    <source>
        <dbReference type="EMBL" id="RXJ02124.1"/>
    </source>
</evidence>
<dbReference type="InterPro" id="IPR011330">
    <property type="entry name" value="Glyco_hydro/deAcase_b/a-brl"/>
</dbReference>
<dbReference type="OrthoDB" id="9812065at2"/>
<organism evidence="2 3">
    <name type="scientific">Anaerobacillus alkaliphilus</name>
    <dbReference type="NCBI Taxonomy" id="1548597"/>
    <lineage>
        <taxon>Bacteria</taxon>
        <taxon>Bacillati</taxon>
        <taxon>Bacillota</taxon>
        <taxon>Bacilli</taxon>
        <taxon>Bacillales</taxon>
        <taxon>Bacillaceae</taxon>
        <taxon>Anaerobacillus</taxon>
    </lineage>
</organism>
<dbReference type="Pfam" id="PF01522">
    <property type="entry name" value="Polysacc_deac_1"/>
    <property type="match status" value="1"/>
</dbReference>
<dbReference type="InterPro" id="IPR050248">
    <property type="entry name" value="Polysacc_deacetylase_ArnD"/>
</dbReference>
<dbReference type="GO" id="GO:0005975">
    <property type="term" value="P:carbohydrate metabolic process"/>
    <property type="evidence" value="ECO:0007669"/>
    <property type="project" value="InterPro"/>
</dbReference>
<dbReference type="InterPro" id="IPR002509">
    <property type="entry name" value="NODB_dom"/>
</dbReference>
<accession>A0A4Q0VU03</accession>
<dbReference type="PANTHER" id="PTHR10587">
    <property type="entry name" value="GLYCOSYL TRANSFERASE-RELATED"/>
    <property type="match status" value="1"/>
</dbReference>
<dbReference type="Proteomes" id="UP000290649">
    <property type="component" value="Unassembled WGS sequence"/>
</dbReference>
<proteinExistence type="predicted"/>
<reference evidence="2 3" key="1">
    <citation type="journal article" date="2019" name="Int. J. Syst. Evol. Microbiol.">
        <title>Anaerobacillus alkaliphilus sp. nov., a novel alkaliphilic and moderately halophilic bacterium.</title>
        <authorList>
            <person name="Borsodi A.K."/>
            <person name="Aszalos J.M."/>
            <person name="Bihari P."/>
            <person name="Nagy I."/>
            <person name="Schumann P."/>
            <person name="Sproer C."/>
            <person name="Kovacs A.L."/>
            <person name="Boka K."/>
            <person name="Dobosy P."/>
            <person name="Ovari M."/>
            <person name="Szili-Kovacs T."/>
            <person name="Toth E."/>
        </authorList>
    </citation>
    <scope>NUCLEOTIDE SEQUENCE [LARGE SCALE GENOMIC DNA]</scope>
    <source>
        <strain evidence="2 3">B16-10</strain>
    </source>
</reference>
<dbReference type="AlphaFoldDB" id="A0A4Q0VU03"/>
<comment type="caution">
    <text evidence="2">The sequence shown here is derived from an EMBL/GenBank/DDBJ whole genome shotgun (WGS) entry which is preliminary data.</text>
</comment>
<sequence length="193" mass="21667">MIAFTFDDGPNPVYTPQVLEIFQAVEGKATFYMIGEQMQKHPEIVRLVIDQGHEIGNHTFTHPMLTKLSLAESEAELKQADEIIFAMTGGKPTTFRPPYFDFNDEILSFSSSLGYSTIGALNPDALDWEQPGVNHIFEKSKNHCRNGSILLFHDGFGDRSETIEAVRKLVNELTEEGYQLVTVSELLQNANDN</sequence>
<gene>
    <name evidence="2" type="ORF">DS745_08335</name>
</gene>
<dbReference type="GO" id="GO:0016810">
    <property type="term" value="F:hydrolase activity, acting on carbon-nitrogen (but not peptide) bonds"/>
    <property type="evidence" value="ECO:0007669"/>
    <property type="project" value="InterPro"/>
</dbReference>
<feature type="domain" description="NodB homology" evidence="1">
    <location>
        <begin position="1"/>
        <end position="181"/>
    </location>
</feature>
<dbReference type="EMBL" id="QOUX01000027">
    <property type="protein sequence ID" value="RXJ02124.1"/>
    <property type="molecule type" value="Genomic_DNA"/>
</dbReference>
<keyword evidence="3" id="KW-1185">Reference proteome</keyword>